<feature type="compositionally biased region" description="Basic and acidic residues" evidence="1">
    <location>
        <begin position="24"/>
        <end position="37"/>
    </location>
</feature>
<protein>
    <submittedName>
        <fullName evidence="2">Uncharacterized protein</fullName>
    </submittedName>
</protein>
<accession>W7TWN2</accession>
<dbReference type="Proteomes" id="UP000019335">
    <property type="component" value="Chromosome 13"/>
</dbReference>
<keyword evidence="3" id="KW-1185">Reference proteome</keyword>
<proteinExistence type="predicted"/>
<dbReference type="EMBL" id="AZIL01001137">
    <property type="protein sequence ID" value="EWM24764.1"/>
    <property type="molecule type" value="Genomic_DNA"/>
</dbReference>
<reference evidence="2 3" key="1">
    <citation type="journal article" date="2014" name="Mol. Plant">
        <title>Chromosome Scale Genome Assembly and Transcriptome Profiling of Nannochloropsis gaditana in Nitrogen Depletion.</title>
        <authorList>
            <person name="Corteggiani Carpinelli E."/>
            <person name="Telatin A."/>
            <person name="Vitulo N."/>
            <person name="Forcato C."/>
            <person name="D'Angelo M."/>
            <person name="Schiavon R."/>
            <person name="Vezzi A."/>
            <person name="Giacometti G.M."/>
            <person name="Morosinotto T."/>
            <person name="Valle G."/>
        </authorList>
    </citation>
    <scope>NUCLEOTIDE SEQUENCE [LARGE SCALE GENOMIC DNA]</scope>
    <source>
        <strain evidence="2 3">B-31</strain>
    </source>
</reference>
<evidence type="ECO:0000256" key="1">
    <source>
        <dbReference type="SAM" id="MobiDB-lite"/>
    </source>
</evidence>
<organism evidence="2 3">
    <name type="scientific">Nannochloropsis gaditana</name>
    <dbReference type="NCBI Taxonomy" id="72520"/>
    <lineage>
        <taxon>Eukaryota</taxon>
        <taxon>Sar</taxon>
        <taxon>Stramenopiles</taxon>
        <taxon>Ochrophyta</taxon>
        <taxon>Eustigmatophyceae</taxon>
        <taxon>Eustigmatales</taxon>
        <taxon>Monodopsidaceae</taxon>
        <taxon>Nannochloropsis</taxon>
    </lineage>
</organism>
<evidence type="ECO:0000313" key="2">
    <source>
        <dbReference type="EMBL" id="EWM24764.1"/>
    </source>
</evidence>
<evidence type="ECO:0000313" key="3">
    <source>
        <dbReference type="Proteomes" id="UP000019335"/>
    </source>
</evidence>
<name>W7TWN2_9STRA</name>
<feature type="compositionally biased region" description="Polar residues" evidence="1">
    <location>
        <begin position="46"/>
        <end position="57"/>
    </location>
</feature>
<comment type="caution">
    <text evidence="2">The sequence shown here is derived from an EMBL/GenBank/DDBJ whole genome shotgun (WGS) entry which is preliminary data.</text>
</comment>
<sequence length="192" mass="20906">MGKRKKEKGGCKKRVDMPQSSSEGLKEAAARERRASEGKSVYPSMGGQTTPVASQSDPDVLAIGLSSRGGWGGRKAVPAENESPEPGRVKSGAGGGNKEQSESGALSEGKARGAIRFPWECIRLTGVGRTGKEVMFSYILRTAPKRVQYLRMEKGIGRAKNDGSWTTLGFYWYEEKVIKWSKRNIEEGTGEF</sequence>
<dbReference type="AlphaFoldDB" id="W7TWN2"/>
<feature type="region of interest" description="Disordered" evidence="1">
    <location>
        <begin position="1"/>
        <end position="109"/>
    </location>
</feature>
<gene>
    <name evidence="2" type="ORF">Naga_100612g4</name>
</gene>